<dbReference type="Pfam" id="PF07501">
    <property type="entry name" value="G5"/>
    <property type="match status" value="1"/>
</dbReference>
<dbReference type="Pfam" id="PF04294">
    <property type="entry name" value="VanW"/>
    <property type="match status" value="1"/>
</dbReference>
<feature type="domain" description="G5" evidence="3">
    <location>
        <begin position="308"/>
        <end position="388"/>
    </location>
</feature>
<evidence type="ECO:0000259" key="3">
    <source>
        <dbReference type="PROSITE" id="PS51109"/>
    </source>
</evidence>
<dbReference type="InterPro" id="IPR052913">
    <property type="entry name" value="Glycopeptide_resist_protein"/>
</dbReference>
<name>A0A1I5YUM5_9BACI</name>
<reference evidence="5" key="1">
    <citation type="submission" date="2016-10" db="EMBL/GenBank/DDBJ databases">
        <authorList>
            <person name="Varghese N."/>
            <person name="Submissions S."/>
        </authorList>
    </citation>
    <scope>NUCLEOTIDE SEQUENCE [LARGE SCALE GENOMIC DNA]</scope>
    <source>
        <strain evidence="5">DSM 11706</strain>
    </source>
</reference>
<keyword evidence="5" id="KW-1185">Reference proteome</keyword>
<evidence type="ECO:0000313" key="4">
    <source>
        <dbReference type="EMBL" id="SFQ47968.1"/>
    </source>
</evidence>
<dbReference type="EMBL" id="FOXU01000003">
    <property type="protein sequence ID" value="SFQ47968.1"/>
    <property type="molecule type" value="Genomic_DNA"/>
</dbReference>
<gene>
    <name evidence="4" type="ORF">SAMN05421670_2267</name>
</gene>
<dbReference type="SMART" id="SM01208">
    <property type="entry name" value="G5"/>
    <property type="match status" value="1"/>
</dbReference>
<dbReference type="Gene3D" id="2.20.230.10">
    <property type="entry name" value="Resuscitation-promoting factor rpfb"/>
    <property type="match status" value="1"/>
</dbReference>
<dbReference type="PROSITE" id="PS51109">
    <property type="entry name" value="G5"/>
    <property type="match status" value="1"/>
</dbReference>
<dbReference type="AlphaFoldDB" id="A0A1I5YUM5"/>
<accession>A0A1I5YUM5</accession>
<dbReference type="InterPro" id="IPR011098">
    <property type="entry name" value="G5_dom"/>
</dbReference>
<evidence type="ECO:0000313" key="5">
    <source>
        <dbReference type="Proteomes" id="UP000198734"/>
    </source>
</evidence>
<keyword evidence="1" id="KW-0732">Signal</keyword>
<dbReference type="STRING" id="126156.SAMN05421670_2267"/>
<dbReference type="PANTHER" id="PTHR35788">
    <property type="entry name" value="EXPORTED PROTEIN-RELATED"/>
    <property type="match status" value="1"/>
</dbReference>
<evidence type="ECO:0000256" key="1">
    <source>
        <dbReference type="ARBA" id="ARBA00022729"/>
    </source>
</evidence>
<dbReference type="PANTHER" id="PTHR35788:SF1">
    <property type="entry name" value="EXPORTED PROTEIN"/>
    <property type="match status" value="1"/>
</dbReference>
<evidence type="ECO:0000256" key="2">
    <source>
        <dbReference type="SAM" id="MobiDB-lite"/>
    </source>
</evidence>
<dbReference type="Proteomes" id="UP000198734">
    <property type="component" value="Unassembled WGS sequence"/>
</dbReference>
<organism evidence="4 5">
    <name type="scientific">Psychrobacillus psychrotolerans</name>
    <dbReference type="NCBI Taxonomy" id="126156"/>
    <lineage>
        <taxon>Bacteria</taxon>
        <taxon>Bacillati</taxon>
        <taxon>Bacillota</taxon>
        <taxon>Bacilli</taxon>
        <taxon>Bacillales</taxon>
        <taxon>Bacillaceae</taxon>
        <taxon>Psychrobacillus</taxon>
    </lineage>
</organism>
<dbReference type="InterPro" id="IPR007391">
    <property type="entry name" value="Vancomycin_resist_VanW"/>
</dbReference>
<proteinExistence type="predicted"/>
<feature type="region of interest" description="Disordered" evidence="2">
    <location>
        <begin position="389"/>
        <end position="463"/>
    </location>
</feature>
<protein>
    <submittedName>
        <fullName evidence="4">G5 domain-containing protein</fullName>
    </submittedName>
</protein>
<sequence length="463" mass="51558">MLALGGAFMREIRKTIVLVVLTSFLFYLWSGNFPLLQQQVSAESKDSGSSIGGQQVESLDREEIISLLNSKILEWKQNPILLTGNNTDITLNSEWFTFNVESTVDQFENQVSTPWYAFWESEPTVQLPLQVEMSPELTAIIEENSHLDIEATLQIIKNHVEVLSIEPIETVALDMSLFQADRIAFDIEEISINAASLTEIMSALNEKVIGSGEIFSLNQHMEGINLGASNETINFVASLIYSTILQTNFEILERHSQGEVTSYLEPGIEANINTTKDLKFINTNNSPATLKVSTKDTSLLIEIYSIPLDTETKYQVRDKQEVLPRTIYRYSNELAPNKEQLLQEGKPGLRVSVYRQTSDKAGPFEKEELISEDYYPPVHRVILKSSLAPEISSTPDPDLAVDMNGDGLSDVNEETSNTNNPNLAGDSEKEQSNTVPTAGEEDSDELPEGSYYDKAGNIIDGSK</sequence>
<dbReference type="OrthoDB" id="2691125at2"/>